<dbReference type="GO" id="GO:0006096">
    <property type="term" value="P:glycolytic process"/>
    <property type="evidence" value="ECO:0007669"/>
    <property type="project" value="UniProtKB-UniPathway"/>
</dbReference>
<evidence type="ECO:0000256" key="5">
    <source>
        <dbReference type="ARBA" id="ARBA00023152"/>
    </source>
</evidence>
<dbReference type="UniPathway" id="UPA00109">
    <property type="reaction ID" value="UER00181"/>
</dbReference>
<gene>
    <name evidence="8" type="ORF">COV62_00745</name>
</gene>
<evidence type="ECO:0000256" key="6">
    <source>
        <dbReference type="ARBA" id="ARBA00029321"/>
    </source>
</evidence>
<evidence type="ECO:0000313" key="8">
    <source>
        <dbReference type="EMBL" id="PIR02732.1"/>
    </source>
</evidence>
<proteinExistence type="inferred from homology"/>
<comment type="similarity">
    <text evidence="2">Belongs to the archaeal-type GPI family.</text>
</comment>
<evidence type="ECO:0000256" key="4">
    <source>
        <dbReference type="ARBA" id="ARBA00022432"/>
    </source>
</evidence>
<dbReference type="GO" id="GO:0006094">
    <property type="term" value="P:gluconeogenesis"/>
    <property type="evidence" value="ECO:0007669"/>
    <property type="project" value="UniProtKB-KW"/>
</dbReference>
<reference evidence="8 9" key="1">
    <citation type="submission" date="2017-09" db="EMBL/GenBank/DDBJ databases">
        <title>Depth-based differentiation of microbial function through sediment-hosted aquifers and enrichment of novel symbionts in the deep terrestrial subsurface.</title>
        <authorList>
            <person name="Probst A.J."/>
            <person name="Ladd B."/>
            <person name="Jarett J.K."/>
            <person name="Geller-Mcgrath D.E."/>
            <person name="Sieber C.M."/>
            <person name="Emerson J.B."/>
            <person name="Anantharaman K."/>
            <person name="Thomas B.C."/>
            <person name="Malmstrom R."/>
            <person name="Stieglmeier M."/>
            <person name="Klingl A."/>
            <person name="Woyke T."/>
            <person name="Ryan C.M."/>
            <person name="Banfield J.F."/>
        </authorList>
    </citation>
    <scope>NUCLEOTIDE SEQUENCE [LARGE SCALE GENOMIC DNA]</scope>
    <source>
        <strain evidence="8">CG11_big_fil_rev_8_21_14_0_20_35_11</strain>
    </source>
</reference>
<dbReference type="EC" id="5.3.1.9" evidence="3"/>
<evidence type="ECO:0000256" key="3">
    <source>
        <dbReference type="ARBA" id="ARBA00011952"/>
    </source>
</evidence>
<dbReference type="EMBL" id="PCWK01000016">
    <property type="protein sequence ID" value="PIR02732.1"/>
    <property type="molecule type" value="Genomic_DNA"/>
</dbReference>
<evidence type="ECO:0000256" key="2">
    <source>
        <dbReference type="ARBA" id="ARBA00006542"/>
    </source>
</evidence>
<dbReference type="CDD" id="cd02218">
    <property type="entry name" value="cupin_PGI"/>
    <property type="match status" value="1"/>
</dbReference>
<dbReference type="Pfam" id="PF06560">
    <property type="entry name" value="GPI"/>
    <property type="match status" value="1"/>
</dbReference>
<evidence type="ECO:0000256" key="1">
    <source>
        <dbReference type="ARBA" id="ARBA00004926"/>
    </source>
</evidence>
<name>A0A2H0N1F0_9BACT</name>
<protein>
    <recommendedName>
        <fullName evidence="3">glucose-6-phosphate isomerase</fullName>
        <ecNumber evidence="3">5.3.1.9</ecNumber>
    </recommendedName>
</protein>
<dbReference type="Gene3D" id="2.60.120.10">
    <property type="entry name" value="Jelly Rolls"/>
    <property type="match status" value="1"/>
</dbReference>
<dbReference type="GO" id="GO:0004347">
    <property type="term" value="F:glucose-6-phosphate isomerase activity"/>
    <property type="evidence" value="ECO:0007669"/>
    <property type="project" value="UniProtKB-EC"/>
</dbReference>
<organism evidence="8 9">
    <name type="scientific">Candidatus Nealsonbacteria bacterium CG11_big_fil_rev_8_21_14_0_20_35_11</name>
    <dbReference type="NCBI Taxonomy" id="1974713"/>
    <lineage>
        <taxon>Bacteria</taxon>
        <taxon>Candidatus Nealsoniibacteriota</taxon>
    </lineage>
</organism>
<evidence type="ECO:0000313" key="9">
    <source>
        <dbReference type="Proteomes" id="UP000231139"/>
    </source>
</evidence>
<comment type="catalytic activity">
    <reaction evidence="6">
        <text>alpha-D-glucose 6-phosphate = beta-D-fructose 6-phosphate</text>
        <dbReference type="Rhea" id="RHEA:11816"/>
        <dbReference type="ChEBI" id="CHEBI:57634"/>
        <dbReference type="ChEBI" id="CHEBI:58225"/>
        <dbReference type="EC" id="5.3.1.9"/>
    </reaction>
</comment>
<feature type="domain" description="Glucose-6-phosphate isomerase prokaryote" evidence="7">
    <location>
        <begin position="14"/>
        <end position="171"/>
    </location>
</feature>
<dbReference type="InterPro" id="IPR011051">
    <property type="entry name" value="RmlC_Cupin_sf"/>
</dbReference>
<dbReference type="InterPro" id="IPR010551">
    <property type="entry name" value="G6P_isomerase_prok"/>
</dbReference>
<accession>A0A2H0N1F0</accession>
<keyword evidence="4" id="KW-0312">Gluconeogenesis</keyword>
<dbReference type="Proteomes" id="UP000231139">
    <property type="component" value="Unassembled WGS sequence"/>
</dbReference>
<comment type="caution">
    <text evidence="8">The sequence shown here is derived from an EMBL/GenBank/DDBJ whole genome shotgun (WGS) entry which is preliminary data.</text>
</comment>
<evidence type="ECO:0000259" key="7">
    <source>
        <dbReference type="Pfam" id="PF06560"/>
    </source>
</evidence>
<dbReference type="SUPFAM" id="SSF51182">
    <property type="entry name" value="RmlC-like cupins"/>
    <property type="match status" value="1"/>
</dbReference>
<dbReference type="InterPro" id="IPR014710">
    <property type="entry name" value="RmlC-like_jellyroll"/>
</dbReference>
<sequence length="191" mass="22832">MNKLKNPDIRFLNDMKSVLYDQKWTKNAPNFELYYMYREVKKKDSLRYDVTIIPSRMLGKEFIRTKGNRNWKTYPEFYTVLKGEAIFLLQKVKGKIVKDILAVKAQKGNWVIVPANYAVITINPAKRELKIGNWVSEKNKNIYKELERMKGAAYFYTEKGWMRNKNYKKVPKLRFEKPLKKSPANFDFLKR</sequence>
<dbReference type="GO" id="GO:0005737">
    <property type="term" value="C:cytoplasm"/>
    <property type="evidence" value="ECO:0007669"/>
    <property type="project" value="InterPro"/>
</dbReference>
<dbReference type="AlphaFoldDB" id="A0A2H0N1F0"/>
<comment type="pathway">
    <text evidence="1">Carbohydrate degradation; glycolysis; D-glyceraldehyde 3-phosphate and glycerone phosphate from D-glucose: step 2/4.</text>
</comment>
<keyword evidence="8" id="KW-0413">Isomerase</keyword>
<keyword evidence="5" id="KW-0324">Glycolysis</keyword>